<sequence>MLGRSLPLALVVALVLLSYSLVVPVGDDAVEPARFENTFDLGLTDETVREVERRGLSIPRVQVYYSSYEYVVGFDTIESFRLEQQRAGHQRQFGQPVAIFVSDYAGTNASLTENGSLTAANHVGLVDAEDAFVVVGSDARLPSGPVAVPFGERSAAAAFADDYGGDVVPWSGVEDAVTPAQPLTRQNFRAAADNRSAWADAAVATARTLRDRPTSVTVGEDAPSLAAAVDAAPPNTTVRVPPGTYRTDGLTVNKSLTISGAGEATRLRGDGNGTVVHVTAPRVALADLRIDGVGDVGSRRSMLNASRLETAGWSENIELAYGRGDAAVRLVDATESLLTGLHVDTPSSGIVSLNSTRSVVRDTEVNVTNDADDGFMGLVAMHGPLVVEDSQFAGGRDGVYTHRADGVVVRGNTFRDSRFGVHEMYTSRSLVSNNTVRDTKTGVIIMTRPTGTIVVDNDVRASQVGLSTAGSYAYYAGNVVTDNARGIDVLGSQSLVERNTITGNTVGIRSGPALPTNLVTANDIVGNDRAVTADLGPLRVWTVNGSGNYWGPMPGSDADADGYYERSFRPSGAVDGHLHDAPGAWTLARSPAVALTRNVQDTVPGLRPAGVVDTAPRVTPVRPETLAATRGATNATEVTS</sequence>
<dbReference type="KEGG" id="hhb:Hhub_4044"/>
<dbReference type="InterPro" id="IPR008719">
    <property type="entry name" value="N2O_reductase_NosL"/>
</dbReference>
<feature type="domain" description="Periplasmic copper-binding protein NosD beta helix" evidence="2">
    <location>
        <begin position="386"/>
        <end position="551"/>
    </location>
</feature>
<dbReference type="Proteomes" id="UP000066737">
    <property type="component" value="Plasmid pSTJ001"/>
</dbReference>
<dbReference type="SMART" id="SM00710">
    <property type="entry name" value="PbH1"/>
    <property type="match status" value="5"/>
</dbReference>
<dbReference type="InterPro" id="IPR012334">
    <property type="entry name" value="Pectin_lyas_fold"/>
</dbReference>
<accession>A0A0U5H832</accession>
<name>A0A0U5H832_9EURY</name>
<dbReference type="PANTHER" id="PTHR22990:SF15">
    <property type="entry name" value="F-BOX ONLY PROTEIN 10"/>
    <property type="match status" value="1"/>
</dbReference>
<keyword evidence="1" id="KW-0677">Repeat</keyword>
<dbReference type="AlphaFoldDB" id="A0A0U5H832"/>
<dbReference type="InterPro" id="IPR051550">
    <property type="entry name" value="SCF-Subunits/Alg-Epimerases"/>
</dbReference>
<dbReference type="Pfam" id="PF05048">
    <property type="entry name" value="NosD"/>
    <property type="match status" value="1"/>
</dbReference>
<dbReference type="InterPro" id="IPR006626">
    <property type="entry name" value="PbH1"/>
</dbReference>
<keyword evidence="4" id="KW-1185">Reference proteome</keyword>
<dbReference type="Pfam" id="PF05573">
    <property type="entry name" value="NosL"/>
    <property type="match status" value="1"/>
</dbReference>
<reference evidence="4" key="1">
    <citation type="journal article" date="2016" name="Environ. Microbiol.">
        <title>The complete genome of a viable archaeum isolated from 123-million-year-old rock salt.</title>
        <authorList>
            <person name="Jaakkola S.T."/>
            <person name="Pfeiffer F."/>
            <person name="Ravantti J.J."/>
            <person name="Guo Q."/>
            <person name="Liu Y."/>
            <person name="Chen X."/>
            <person name="Ma H."/>
            <person name="Yang C."/>
            <person name="Oksanen H.M."/>
            <person name="Bamford D.H."/>
        </authorList>
    </citation>
    <scope>NUCLEOTIDE SEQUENCE</scope>
    <source>
        <strain evidence="4">JI20-1</strain>
        <plasmid evidence="4">Plasmid pSTJ001</plasmid>
    </source>
</reference>
<dbReference type="OrthoDB" id="29186at2157"/>
<dbReference type="SUPFAM" id="SSF51126">
    <property type="entry name" value="Pectin lyase-like"/>
    <property type="match status" value="1"/>
</dbReference>
<proteinExistence type="predicted"/>
<gene>
    <name evidence="3" type="primary">nosD2</name>
    <name evidence="3" type="ORF">HHUB_4044</name>
</gene>
<evidence type="ECO:0000313" key="3">
    <source>
        <dbReference type="EMBL" id="CQH63325.1"/>
    </source>
</evidence>
<evidence type="ECO:0000256" key="1">
    <source>
        <dbReference type="ARBA" id="ARBA00022737"/>
    </source>
</evidence>
<dbReference type="EMBL" id="LN831303">
    <property type="protein sequence ID" value="CQH63325.1"/>
    <property type="molecule type" value="Genomic_DNA"/>
</dbReference>
<dbReference type="Gene3D" id="3.30.70.2050">
    <property type="match status" value="1"/>
</dbReference>
<protein>
    <submittedName>
        <fullName evidence="3">ABC-type transport system periplasmic substrate-binding protein (Probable substrate copper)</fullName>
    </submittedName>
</protein>
<evidence type="ECO:0000313" key="4">
    <source>
        <dbReference type="Proteomes" id="UP000066737"/>
    </source>
</evidence>
<dbReference type="PANTHER" id="PTHR22990">
    <property type="entry name" value="F-BOX ONLY PROTEIN"/>
    <property type="match status" value="1"/>
</dbReference>
<dbReference type="InterPro" id="IPR011050">
    <property type="entry name" value="Pectin_lyase_fold/virulence"/>
</dbReference>
<dbReference type="RefSeq" id="WP_059058395.1">
    <property type="nucleotide sequence ID" value="NZ_CEML01000003.1"/>
</dbReference>
<geneLocation type="plasmid" evidence="4">
    <name>pSTJ001</name>
</geneLocation>
<organism evidence="3 4">
    <name type="scientific">Halobacterium hubeiense</name>
    <dbReference type="NCBI Taxonomy" id="1407499"/>
    <lineage>
        <taxon>Archaea</taxon>
        <taxon>Methanobacteriati</taxon>
        <taxon>Methanobacteriota</taxon>
        <taxon>Stenosarchaea group</taxon>
        <taxon>Halobacteria</taxon>
        <taxon>Halobacteriales</taxon>
        <taxon>Halobacteriaceae</taxon>
        <taxon>Halobacterium</taxon>
    </lineage>
</organism>
<evidence type="ECO:0000259" key="2">
    <source>
        <dbReference type="Pfam" id="PF05048"/>
    </source>
</evidence>
<dbReference type="GeneID" id="26660395"/>
<dbReference type="InterPro" id="IPR007742">
    <property type="entry name" value="NosD_dom"/>
</dbReference>
<dbReference type="SUPFAM" id="SSF160387">
    <property type="entry name" value="NosL/MerB-like"/>
    <property type="match status" value="1"/>
</dbReference>
<dbReference type="Gene3D" id="2.160.20.10">
    <property type="entry name" value="Single-stranded right-handed beta-helix, Pectin lyase-like"/>
    <property type="match status" value="1"/>
</dbReference>